<feature type="transmembrane region" description="Helical" evidence="1">
    <location>
        <begin position="35"/>
        <end position="56"/>
    </location>
</feature>
<feature type="transmembrane region" description="Helical" evidence="1">
    <location>
        <begin position="108"/>
        <end position="126"/>
    </location>
</feature>
<protein>
    <submittedName>
        <fullName evidence="2">Uncharacterized protein</fullName>
    </submittedName>
</protein>
<keyword evidence="1" id="KW-0472">Membrane</keyword>
<name>A0A235B4V1_9BACL</name>
<keyword evidence="3" id="KW-1185">Reference proteome</keyword>
<feature type="transmembrane region" description="Helical" evidence="1">
    <location>
        <begin position="68"/>
        <end position="88"/>
    </location>
</feature>
<proteinExistence type="predicted"/>
<dbReference type="AlphaFoldDB" id="A0A235B4V1"/>
<organism evidence="2 3">
    <name type="scientific">Paludifilum halophilum</name>
    <dbReference type="NCBI Taxonomy" id="1642702"/>
    <lineage>
        <taxon>Bacteria</taxon>
        <taxon>Bacillati</taxon>
        <taxon>Bacillota</taxon>
        <taxon>Bacilli</taxon>
        <taxon>Bacillales</taxon>
        <taxon>Thermoactinomycetaceae</taxon>
        <taxon>Paludifilum</taxon>
    </lineage>
</organism>
<evidence type="ECO:0000313" key="2">
    <source>
        <dbReference type="EMBL" id="OYD07261.1"/>
    </source>
</evidence>
<evidence type="ECO:0000313" key="3">
    <source>
        <dbReference type="Proteomes" id="UP000215459"/>
    </source>
</evidence>
<feature type="transmembrane region" description="Helical" evidence="1">
    <location>
        <begin position="12"/>
        <end position="29"/>
    </location>
</feature>
<reference evidence="2 3" key="1">
    <citation type="submission" date="2017-07" db="EMBL/GenBank/DDBJ databases">
        <title>The genome sequence of Paludifilum halophilum highlights mechanisms for microbial adaptation to high salt environemnts.</title>
        <authorList>
            <person name="Belbahri L."/>
        </authorList>
    </citation>
    <scope>NUCLEOTIDE SEQUENCE [LARGE SCALE GENOMIC DNA]</scope>
    <source>
        <strain evidence="2 3">DSM 102817</strain>
    </source>
</reference>
<gene>
    <name evidence="2" type="ORF">CHM34_12835</name>
</gene>
<keyword evidence="1" id="KW-0812">Transmembrane</keyword>
<comment type="caution">
    <text evidence="2">The sequence shown here is derived from an EMBL/GenBank/DDBJ whole genome shotgun (WGS) entry which is preliminary data.</text>
</comment>
<dbReference type="EMBL" id="NOWF01000007">
    <property type="protein sequence ID" value="OYD07261.1"/>
    <property type="molecule type" value="Genomic_DNA"/>
</dbReference>
<sequence length="133" mass="15553">MNKLYNKLKISLYVSGIFIVFYLIMYSLNNKEPSLNIFLKLSVIFICTYGTMISLIADYMTKKVFFRIKWLLSLLIHVLGGIVFPFVLKLVMTPEETFDPIGPFDYFFMIYGGTWALIYSIVNTIVQHKRDTH</sequence>
<accession>A0A235B4V1</accession>
<keyword evidence="1" id="KW-1133">Transmembrane helix</keyword>
<dbReference type="Proteomes" id="UP000215459">
    <property type="component" value="Unassembled WGS sequence"/>
</dbReference>
<evidence type="ECO:0000256" key="1">
    <source>
        <dbReference type="SAM" id="Phobius"/>
    </source>
</evidence>